<organism evidence="1 2">
    <name type="scientific">Bradyrhizobium uaiense</name>
    <dbReference type="NCBI Taxonomy" id="2594946"/>
    <lineage>
        <taxon>Bacteria</taxon>
        <taxon>Pseudomonadati</taxon>
        <taxon>Pseudomonadota</taxon>
        <taxon>Alphaproteobacteria</taxon>
        <taxon>Hyphomicrobiales</taxon>
        <taxon>Nitrobacteraceae</taxon>
        <taxon>Bradyrhizobium</taxon>
    </lineage>
</organism>
<reference evidence="1 2" key="1">
    <citation type="journal article" date="2020" name="Arch. Microbiol.">
        <title>Bradyrhizobium uaiense sp. nov., a new highly efficient cowpea symbiont.</title>
        <authorList>
            <person name="Cabral Michel D."/>
            <person name="Azarias Guimaraes A."/>
            <person name="Martins da Costa E."/>
            <person name="Soares de Carvalho T."/>
            <person name="Balsanelli E."/>
            <person name="Willems A."/>
            <person name="Maltempi de Souza E."/>
            <person name="de Souza Moreira F.M."/>
        </authorList>
    </citation>
    <scope>NUCLEOTIDE SEQUENCE [LARGE SCALE GENOMIC DNA]</scope>
    <source>
        <strain evidence="1 2">UFLA 03-164</strain>
    </source>
</reference>
<gene>
    <name evidence="1" type="ORF">FNJ47_24420</name>
</gene>
<proteinExistence type="predicted"/>
<dbReference type="Proteomes" id="UP000468531">
    <property type="component" value="Unassembled WGS sequence"/>
</dbReference>
<evidence type="ECO:0000313" key="2">
    <source>
        <dbReference type="Proteomes" id="UP000468531"/>
    </source>
</evidence>
<comment type="caution">
    <text evidence="1">The sequence shown here is derived from an EMBL/GenBank/DDBJ whole genome shotgun (WGS) entry which is preliminary data.</text>
</comment>
<accession>A0A6P1BKX3</accession>
<sequence>MFHLIKLPDHRSGFVNLSTAYAWEAWIQKCLPAGLHQDVQRRLISNLKHVLVGLEMKAGLIVPHANQGKLLFESYFHMLNFEFCVGMFSICEGLGSALWLRENGLDGSAANRIAFEKWKPSLTKKFDPESKSKLVADVDTVKSVRDKLHQDQLGAREKIDWHAFSYDKAFTPAARAMRCLLSTNASDVPQETNLNVE</sequence>
<protein>
    <submittedName>
        <fullName evidence="1">Uncharacterized protein</fullName>
    </submittedName>
</protein>
<name>A0A6P1BKX3_9BRAD</name>
<dbReference type="RefSeq" id="WP_163157597.1">
    <property type="nucleotide sequence ID" value="NZ_VKHP01000108.1"/>
</dbReference>
<dbReference type="AlphaFoldDB" id="A0A6P1BKX3"/>
<dbReference type="EMBL" id="VKHP01000108">
    <property type="protein sequence ID" value="NEU98883.1"/>
    <property type="molecule type" value="Genomic_DNA"/>
</dbReference>
<keyword evidence="2" id="KW-1185">Reference proteome</keyword>
<evidence type="ECO:0000313" key="1">
    <source>
        <dbReference type="EMBL" id="NEU98883.1"/>
    </source>
</evidence>